<feature type="transmembrane region" description="Helical" evidence="1">
    <location>
        <begin position="471"/>
        <end position="490"/>
    </location>
</feature>
<dbReference type="InterPro" id="IPR043728">
    <property type="entry name" value="DUF5671"/>
</dbReference>
<feature type="transmembrane region" description="Helical" evidence="1">
    <location>
        <begin position="388"/>
        <end position="406"/>
    </location>
</feature>
<evidence type="ECO:0000313" key="4">
    <source>
        <dbReference type="Proteomes" id="UP001056535"/>
    </source>
</evidence>
<feature type="transmembrane region" description="Helical" evidence="1">
    <location>
        <begin position="186"/>
        <end position="208"/>
    </location>
</feature>
<gene>
    <name evidence="3" type="ORF">NF557_17015</name>
</gene>
<keyword evidence="1" id="KW-0812">Transmembrane</keyword>
<accession>A0ABY4YN16</accession>
<dbReference type="Proteomes" id="UP001056535">
    <property type="component" value="Chromosome"/>
</dbReference>
<feature type="transmembrane region" description="Helical" evidence="1">
    <location>
        <begin position="118"/>
        <end position="141"/>
    </location>
</feature>
<keyword evidence="1" id="KW-0472">Membrane</keyword>
<feature type="transmembrane region" description="Helical" evidence="1">
    <location>
        <begin position="6"/>
        <end position="25"/>
    </location>
</feature>
<feature type="domain" description="DUF5671" evidence="2">
    <location>
        <begin position="343"/>
        <end position="480"/>
    </location>
</feature>
<evidence type="ECO:0000313" key="3">
    <source>
        <dbReference type="EMBL" id="USQ78113.1"/>
    </source>
</evidence>
<feature type="transmembrane region" description="Helical" evidence="1">
    <location>
        <begin position="305"/>
        <end position="324"/>
    </location>
</feature>
<protein>
    <submittedName>
        <fullName evidence="3">DUF5671 domain-containing protein</fullName>
    </submittedName>
</protein>
<feature type="domain" description="DUF5671" evidence="2">
    <location>
        <begin position="45"/>
        <end position="170"/>
    </location>
</feature>
<dbReference type="Pfam" id="PF18920">
    <property type="entry name" value="DUF5671"/>
    <property type="match status" value="2"/>
</dbReference>
<keyword evidence="1" id="KW-1133">Transmembrane helix</keyword>
<sequence length="625" mass="65474">MLSLLAVLLVLAIPVGAVVAIVAAVRRHQEDDPGQPEDRGQTVRRLFQYAVLLGLLIVAAMGLTGLLTPLFETGETLTRSDATLARDLTFTFIGLPLFLALGRWTLTRLSADPREVRSLGWTAYLTLATIISLLTAMTGLYGALTSLTGSGPLSGGSVATALVWTLVWALHQSLATRTTPDRRLRLVDLLGSLIGLGTAAVALVRLTAEALRQLFDLGGETIVVGTSTDGLLEAGVLLLIGAVVWSYYWLSNLAPSSRDTSWLGYVLLAGVGAGLVAALAALTYLGFDVLVWLIGDTRGATAEQHFSGLPGLVGTAVVGILVWWHHQAVLGAGRRHERTEVRRVYEYLMAGIGLVAAASGLTMVIVAIVEALAGDRDILVGVSTVNSLLAAITLLGVGVPVWWWHWRLAQRAAVADPVEELTSPTRRIYLVLLFGVIGVVAVIALLTGVYLLLEDVLANGFSAETLRGTRFALGILVSAGIVSAYHWTVFRGDRASAEALAASLGTGSAAQPATPAQPGAPVSRGPRVEVPGHVLLVGPADPAIAREVADRVGGSVELRRRLGDDVTPWSIEEVVAAIAAARASSDPDQSSELLVLSGPDGLQVIPLAPLEPPTGAPAQVSAPAR</sequence>
<organism evidence="3 4">
    <name type="scientific">Ornithinimicrobium cryptoxanthini</name>
    <dbReference type="NCBI Taxonomy" id="2934161"/>
    <lineage>
        <taxon>Bacteria</taxon>
        <taxon>Bacillati</taxon>
        <taxon>Actinomycetota</taxon>
        <taxon>Actinomycetes</taxon>
        <taxon>Micrococcales</taxon>
        <taxon>Ornithinimicrobiaceae</taxon>
        <taxon>Ornithinimicrobium</taxon>
    </lineage>
</organism>
<feature type="transmembrane region" description="Helical" evidence="1">
    <location>
        <begin position="88"/>
        <end position="106"/>
    </location>
</feature>
<feature type="transmembrane region" description="Helical" evidence="1">
    <location>
        <begin position="344"/>
        <end position="368"/>
    </location>
</feature>
<feature type="transmembrane region" description="Helical" evidence="1">
    <location>
        <begin position="46"/>
        <end position="68"/>
    </location>
</feature>
<dbReference type="EMBL" id="CP099490">
    <property type="protein sequence ID" value="USQ78113.1"/>
    <property type="molecule type" value="Genomic_DNA"/>
</dbReference>
<name>A0ABY4YN16_9MICO</name>
<feature type="transmembrane region" description="Helical" evidence="1">
    <location>
        <begin position="427"/>
        <end position="451"/>
    </location>
</feature>
<reference evidence="3" key="1">
    <citation type="submission" date="2022-06" db="EMBL/GenBank/DDBJ databases">
        <title>Ornithinimicrobium JY.X270.</title>
        <authorList>
            <person name="Huang Y."/>
        </authorList>
    </citation>
    <scope>NUCLEOTIDE SEQUENCE</scope>
    <source>
        <strain evidence="3">JY.X270</strain>
    </source>
</reference>
<proteinExistence type="predicted"/>
<feature type="transmembrane region" description="Helical" evidence="1">
    <location>
        <begin position="231"/>
        <end position="250"/>
    </location>
</feature>
<evidence type="ECO:0000256" key="1">
    <source>
        <dbReference type="SAM" id="Phobius"/>
    </source>
</evidence>
<feature type="transmembrane region" description="Helical" evidence="1">
    <location>
        <begin position="262"/>
        <end position="285"/>
    </location>
</feature>
<dbReference type="RefSeq" id="WP_252624265.1">
    <property type="nucleotide sequence ID" value="NZ_CP099490.1"/>
</dbReference>
<evidence type="ECO:0000259" key="2">
    <source>
        <dbReference type="Pfam" id="PF18920"/>
    </source>
</evidence>
<keyword evidence="4" id="KW-1185">Reference proteome</keyword>
<feature type="transmembrane region" description="Helical" evidence="1">
    <location>
        <begin position="153"/>
        <end position="174"/>
    </location>
</feature>